<name>A0ABM8FUQ5_9MICO</name>
<protein>
    <submittedName>
        <fullName evidence="1">Uncharacterized protein</fullName>
    </submittedName>
</protein>
<gene>
    <name evidence="1" type="ORF">GCM10025863_18380</name>
</gene>
<evidence type="ECO:0000313" key="2">
    <source>
        <dbReference type="Proteomes" id="UP001321543"/>
    </source>
</evidence>
<accession>A0ABM8FUQ5</accession>
<evidence type="ECO:0000313" key="1">
    <source>
        <dbReference type="EMBL" id="BDZ39224.1"/>
    </source>
</evidence>
<keyword evidence="2" id="KW-1185">Reference proteome</keyword>
<reference evidence="2" key="1">
    <citation type="journal article" date="2019" name="Int. J. Syst. Evol. Microbiol.">
        <title>The Global Catalogue of Microorganisms (GCM) 10K type strain sequencing project: providing services to taxonomists for standard genome sequencing and annotation.</title>
        <authorList>
            <consortium name="The Broad Institute Genomics Platform"/>
            <consortium name="The Broad Institute Genome Sequencing Center for Infectious Disease"/>
            <person name="Wu L."/>
            <person name="Ma J."/>
        </authorList>
    </citation>
    <scope>NUCLEOTIDE SEQUENCE [LARGE SCALE GENOMIC DNA]</scope>
    <source>
        <strain evidence="2">NBRC 106310</strain>
    </source>
</reference>
<sequence length="63" mass="6709">MRDRHVVPNRYAAGGVNVAGGMDADPGPNLQLFDAKQNALAVHINQISAGPSDRTKRTQANEP</sequence>
<organism evidence="1 2">
    <name type="scientific">Microbacterium suwonense</name>
    <dbReference type="NCBI Taxonomy" id="683047"/>
    <lineage>
        <taxon>Bacteria</taxon>
        <taxon>Bacillati</taxon>
        <taxon>Actinomycetota</taxon>
        <taxon>Actinomycetes</taxon>
        <taxon>Micrococcales</taxon>
        <taxon>Microbacteriaceae</taxon>
        <taxon>Microbacterium</taxon>
    </lineage>
</organism>
<proteinExistence type="predicted"/>
<dbReference type="Proteomes" id="UP001321543">
    <property type="component" value="Chromosome"/>
</dbReference>
<dbReference type="EMBL" id="AP027728">
    <property type="protein sequence ID" value="BDZ39224.1"/>
    <property type="molecule type" value="Genomic_DNA"/>
</dbReference>